<dbReference type="HOGENOM" id="CLU_2428225_0_0_1"/>
<accession>A0A015LDF9</accession>
<dbReference type="AlphaFoldDB" id="A0A015LDF9"/>
<organism evidence="1 2">
    <name type="scientific">Rhizophagus irregularis (strain DAOM 197198w)</name>
    <name type="common">Glomus intraradices</name>
    <dbReference type="NCBI Taxonomy" id="1432141"/>
    <lineage>
        <taxon>Eukaryota</taxon>
        <taxon>Fungi</taxon>
        <taxon>Fungi incertae sedis</taxon>
        <taxon>Mucoromycota</taxon>
        <taxon>Glomeromycotina</taxon>
        <taxon>Glomeromycetes</taxon>
        <taxon>Glomerales</taxon>
        <taxon>Glomeraceae</taxon>
        <taxon>Rhizophagus</taxon>
    </lineage>
</organism>
<protein>
    <submittedName>
        <fullName evidence="1">Uncharacterized protein</fullName>
    </submittedName>
</protein>
<comment type="caution">
    <text evidence="1">The sequence shown here is derived from an EMBL/GenBank/DDBJ whole genome shotgun (WGS) entry which is preliminary data.</text>
</comment>
<proteinExistence type="predicted"/>
<dbReference type="OrthoDB" id="2536450at2759"/>
<evidence type="ECO:0000313" key="2">
    <source>
        <dbReference type="Proteomes" id="UP000022910"/>
    </source>
</evidence>
<sequence>MVEAIKVGCESDLSRNQLLQFIFDAIALYPAAVADPNKICTRCNKDIVTTFFTFINNNDLALQILKSLEINDDILNKIKSSIAIFIYVYIK</sequence>
<dbReference type="EMBL" id="JEMT01016566">
    <property type="protein sequence ID" value="EXX70561.1"/>
    <property type="molecule type" value="Genomic_DNA"/>
</dbReference>
<gene>
    <name evidence="1" type="ORF">RirG_086190</name>
</gene>
<reference evidence="1 2" key="1">
    <citation type="submission" date="2014-02" db="EMBL/GenBank/DDBJ databases">
        <title>Single nucleus genome sequencing reveals high similarity among nuclei of an endomycorrhizal fungus.</title>
        <authorList>
            <person name="Lin K."/>
            <person name="Geurts R."/>
            <person name="Zhang Z."/>
            <person name="Limpens E."/>
            <person name="Saunders D.G."/>
            <person name="Mu D."/>
            <person name="Pang E."/>
            <person name="Cao H."/>
            <person name="Cha H."/>
            <person name="Lin T."/>
            <person name="Zhou Q."/>
            <person name="Shang Y."/>
            <person name="Li Y."/>
            <person name="Ivanov S."/>
            <person name="Sharma T."/>
            <person name="Velzen R.V."/>
            <person name="Ruijter N.D."/>
            <person name="Aanen D.K."/>
            <person name="Win J."/>
            <person name="Kamoun S."/>
            <person name="Bisseling T."/>
            <person name="Huang S."/>
        </authorList>
    </citation>
    <scope>NUCLEOTIDE SEQUENCE [LARGE SCALE GENOMIC DNA]</scope>
    <source>
        <strain evidence="2">DAOM197198w</strain>
    </source>
</reference>
<keyword evidence="2" id="KW-1185">Reference proteome</keyword>
<name>A0A015LDF9_RHIIW</name>
<dbReference type="Proteomes" id="UP000022910">
    <property type="component" value="Unassembled WGS sequence"/>
</dbReference>
<evidence type="ECO:0000313" key="1">
    <source>
        <dbReference type="EMBL" id="EXX70561.1"/>
    </source>
</evidence>